<feature type="transmembrane region" description="Helical" evidence="1">
    <location>
        <begin position="158"/>
        <end position="179"/>
    </location>
</feature>
<proteinExistence type="predicted"/>
<protein>
    <submittedName>
        <fullName evidence="2">Uncharacterized protein</fullName>
    </submittedName>
</protein>
<keyword evidence="1" id="KW-0472">Membrane</keyword>
<sequence>MKFQTSPSTTRHWRLAYLGLALAIAVFYDFFLYKVHYGFGFFLFVSLYLIGFIALAELTKQLHQKWALWFALPILVLALDVVFFNNDLVTNYLPYLVALLLFLFSVTITIKNPHKFLFSFAKIPLVSKFDQPIVKWFQIFRDLFTSKESKHDRLYKNIAIAMVISAPILLIFGELFASADAVFAEWVHNIFDFNITLEFVWRIFRTFVLTLFIGGFFYVLVDPSYILGDKKMNVFKID</sequence>
<reference evidence="3" key="1">
    <citation type="submission" date="2017-09" db="EMBL/GenBank/DDBJ databases">
        <title>Depth-based differentiation of microbial function through sediment-hosted aquifers and enrichment of novel symbionts in the deep terrestrial subsurface.</title>
        <authorList>
            <person name="Probst A.J."/>
            <person name="Ladd B."/>
            <person name="Jarett J.K."/>
            <person name="Geller-Mcgrath D.E."/>
            <person name="Sieber C.M.K."/>
            <person name="Emerson J.B."/>
            <person name="Anantharaman K."/>
            <person name="Thomas B.C."/>
            <person name="Malmstrom R."/>
            <person name="Stieglmeier M."/>
            <person name="Klingl A."/>
            <person name="Woyke T."/>
            <person name="Ryan C.M."/>
            <person name="Banfield J.F."/>
        </authorList>
    </citation>
    <scope>NUCLEOTIDE SEQUENCE [LARGE SCALE GENOMIC DNA]</scope>
</reference>
<dbReference type="Pfam" id="PF13687">
    <property type="entry name" value="DUF4153"/>
    <property type="match status" value="1"/>
</dbReference>
<feature type="transmembrane region" description="Helical" evidence="1">
    <location>
        <begin position="12"/>
        <end position="31"/>
    </location>
</feature>
<feature type="transmembrane region" description="Helical" evidence="1">
    <location>
        <begin position="199"/>
        <end position="221"/>
    </location>
</feature>
<comment type="caution">
    <text evidence="2">The sequence shown here is derived from an EMBL/GenBank/DDBJ whole genome shotgun (WGS) entry which is preliminary data.</text>
</comment>
<keyword evidence="1" id="KW-1133">Transmembrane helix</keyword>
<name>A0A2M7V8Z2_9BACT</name>
<accession>A0A2M7V8Z2</accession>
<gene>
    <name evidence="2" type="ORF">COX81_01220</name>
</gene>
<evidence type="ECO:0000256" key="1">
    <source>
        <dbReference type="SAM" id="Phobius"/>
    </source>
</evidence>
<feature type="transmembrane region" description="Helical" evidence="1">
    <location>
        <begin position="92"/>
        <end position="110"/>
    </location>
</feature>
<organism evidence="2 3">
    <name type="scientific">Candidatus Magasanikbacteria bacterium CG_4_10_14_0_2_um_filter_37_12</name>
    <dbReference type="NCBI Taxonomy" id="1974637"/>
    <lineage>
        <taxon>Bacteria</taxon>
        <taxon>Candidatus Magasanikiibacteriota</taxon>
    </lineage>
</organism>
<evidence type="ECO:0000313" key="2">
    <source>
        <dbReference type="EMBL" id="PIZ95303.1"/>
    </source>
</evidence>
<evidence type="ECO:0000313" key="3">
    <source>
        <dbReference type="Proteomes" id="UP000228568"/>
    </source>
</evidence>
<dbReference type="AlphaFoldDB" id="A0A2M7V8Z2"/>
<keyword evidence="1" id="KW-0812">Transmembrane</keyword>
<feature type="transmembrane region" description="Helical" evidence="1">
    <location>
        <begin position="37"/>
        <end position="55"/>
    </location>
</feature>
<dbReference type="InterPro" id="IPR025291">
    <property type="entry name" value="DUF4153"/>
</dbReference>
<dbReference type="EMBL" id="PFPK01000016">
    <property type="protein sequence ID" value="PIZ95303.1"/>
    <property type="molecule type" value="Genomic_DNA"/>
</dbReference>
<feature type="transmembrane region" description="Helical" evidence="1">
    <location>
        <begin position="67"/>
        <end position="86"/>
    </location>
</feature>
<dbReference type="Proteomes" id="UP000228568">
    <property type="component" value="Unassembled WGS sequence"/>
</dbReference>